<evidence type="ECO:0000313" key="2">
    <source>
        <dbReference type="EMBL" id="HIX93966.1"/>
    </source>
</evidence>
<protein>
    <submittedName>
        <fullName evidence="2">Uncharacterized protein</fullName>
    </submittedName>
</protein>
<reference evidence="2" key="2">
    <citation type="submission" date="2021-04" db="EMBL/GenBank/DDBJ databases">
        <authorList>
            <person name="Gilroy R."/>
        </authorList>
    </citation>
    <scope>NUCLEOTIDE SEQUENCE</scope>
    <source>
        <strain evidence="2">ChiHecec2B26-7398</strain>
    </source>
</reference>
<sequence length="195" mass="21353">MQKTSRFSRLMAVLLAVFMAVCCLPLSAFAEGDESTGESTKGTVTVQLWDVDTNEMVTNFDVELTIGESYTLERMAEIKGYALPVDYKETAPQSHTITGEGLVLNINVKNIAKPEEPEEPVEPEQPTTAQVTVQLWDVDTNKMITDFKATLNIGQSYTLDEMAAAAGYVLPVDYEETAPQSHTITGEGLVLNINV</sequence>
<feature type="signal peptide" evidence="1">
    <location>
        <begin position="1"/>
        <end position="30"/>
    </location>
</feature>
<evidence type="ECO:0000256" key="1">
    <source>
        <dbReference type="SAM" id="SignalP"/>
    </source>
</evidence>
<evidence type="ECO:0000313" key="3">
    <source>
        <dbReference type="Proteomes" id="UP000886751"/>
    </source>
</evidence>
<name>A0A9D2BTU9_9FIRM</name>
<comment type="caution">
    <text evidence="2">The sequence shown here is derived from an EMBL/GenBank/DDBJ whole genome shotgun (WGS) entry which is preliminary data.</text>
</comment>
<feature type="non-terminal residue" evidence="2">
    <location>
        <position position="195"/>
    </location>
</feature>
<dbReference type="AlphaFoldDB" id="A0A9D2BTU9"/>
<gene>
    <name evidence="2" type="ORF">H9846_00685</name>
</gene>
<keyword evidence="1" id="KW-0732">Signal</keyword>
<proteinExistence type="predicted"/>
<dbReference type="EMBL" id="DXEI01000014">
    <property type="protein sequence ID" value="HIX93966.1"/>
    <property type="molecule type" value="Genomic_DNA"/>
</dbReference>
<organism evidence="2 3">
    <name type="scientific">Candidatus Gemmiger excrementipullorum</name>
    <dbReference type="NCBI Taxonomy" id="2838610"/>
    <lineage>
        <taxon>Bacteria</taxon>
        <taxon>Bacillati</taxon>
        <taxon>Bacillota</taxon>
        <taxon>Clostridia</taxon>
        <taxon>Eubacteriales</taxon>
        <taxon>Gemmiger</taxon>
    </lineage>
</organism>
<reference evidence="2" key="1">
    <citation type="journal article" date="2021" name="PeerJ">
        <title>Extensive microbial diversity within the chicken gut microbiome revealed by metagenomics and culture.</title>
        <authorList>
            <person name="Gilroy R."/>
            <person name="Ravi A."/>
            <person name="Getino M."/>
            <person name="Pursley I."/>
            <person name="Horton D.L."/>
            <person name="Alikhan N.F."/>
            <person name="Baker D."/>
            <person name="Gharbi K."/>
            <person name="Hall N."/>
            <person name="Watson M."/>
            <person name="Adriaenssens E.M."/>
            <person name="Foster-Nyarko E."/>
            <person name="Jarju S."/>
            <person name="Secka A."/>
            <person name="Antonio M."/>
            <person name="Oren A."/>
            <person name="Chaudhuri R.R."/>
            <person name="La Ragione R."/>
            <person name="Hildebrand F."/>
            <person name="Pallen M.J."/>
        </authorList>
    </citation>
    <scope>NUCLEOTIDE SEQUENCE</scope>
    <source>
        <strain evidence="2">ChiHecec2B26-7398</strain>
    </source>
</reference>
<dbReference type="Proteomes" id="UP000886751">
    <property type="component" value="Unassembled WGS sequence"/>
</dbReference>
<feature type="chain" id="PRO_5038909587" evidence="1">
    <location>
        <begin position="31"/>
        <end position="195"/>
    </location>
</feature>
<accession>A0A9D2BTU9</accession>